<sequence>MQQSSGGLVELILSAGNFYDLLSTVQYLDVIQSHSTDAVNELASISQELEQTRASLDAQMQEAEDERAKAEEALAEAVAARQQLEAEIAAQAAAEEAERQAAIEQARAELEAAQAAAEQNSSEGGGEPTFVTESGNQAEVEVPASPDPGTVDWDMGRDDFIATWTARIDAYLAGSPLAGQGATFAEAAWEYGCDPRFSPAIAMVESSLGRYCFLPYNAWGWGSSSWSNWEDAIWDHVAGLASIYGGHLTYAGAQMYCPPNAAQWYSSVLANMERI</sequence>
<evidence type="ECO:0000256" key="1">
    <source>
        <dbReference type="SAM" id="MobiDB-lite"/>
    </source>
</evidence>
<organism evidence="2 3">
    <name type="scientific">Olsenella profusa</name>
    <dbReference type="NCBI Taxonomy" id="138595"/>
    <lineage>
        <taxon>Bacteria</taxon>
        <taxon>Bacillati</taxon>
        <taxon>Actinomycetota</taxon>
        <taxon>Coriobacteriia</taxon>
        <taxon>Coriobacteriales</taxon>
        <taxon>Atopobiaceae</taxon>
        <taxon>Olsenella</taxon>
    </lineage>
</organism>
<reference evidence="2 3" key="1">
    <citation type="journal article" date="2021" name="Sci. Rep.">
        <title>The distribution of antibiotic resistance genes in chicken gut microbiota commensals.</title>
        <authorList>
            <person name="Juricova H."/>
            <person name="Matiasovicova J."/>
            <person name="Kubasova T."/>
            <person name="Cejkova D."/>
            <person name="Rychlik I."/>
        </authorList>
    </citation>
    <scope>NUCLEOTIDE SEQUENCE [LARGE SCALE GENOMIC DNA]</scope>
    <source>
        <strain evidence="2 3">An794</strain>
    </source>
</reference>
<proteinExistence type="predicted"/>
<evidence type="ECO:0000313" key="2">
    <source>
        <dbReference type="EMBL" id="MBM6775052.1"/>
    </source>
</evidence>
<feature type="region of interest" description="Disordered" evidence="1">
    <location>
        <begin position="110"/>
        <end position="129"/>
    </location>
</feature>
<dbReference type="EMBL" id="JACSNQ010000010">
    <property type="protein sequence ID" value="MBM6775052.1"/>
    <property type="molecule type" value="Genomic_DNA"/>
</dbReference>
<dbReference type="Gene3D" id="6.10.250.3150">
    <property type="match status" value="1"/>
</dbReference>
<dbReference type="PRINTS" id="PR01852">
    <property type="entry name" value="SIBAPROTEIN"/>
</dbReference>
<name>A0ABS2F2N4_9ACTN</name>
<evidence type="ECO:0000313" key="3">
    <source>
        <dbReference type="Proteomes" id="UP000712527"/>
    </source>
</evidence>
<accession>A0ABS2F2N4</accession>
<gene>
    <name evidence="2" type="ORF">H9X80_05805</name>
</gene>
<dbReference type="Proteomes" id="UP000712527">
    <property type="component" value="Unassembled WGS sequence"/>
</dbReference>
<keyword evidence="3" id="KW-1185">Reference proteome</keyword>
<comment type="caution">
    <text evidence="2">The sequence shown here is derived from an EMBL/GenBank/DDBJ whole genome shotgun (WGS) entry which is preliminary data.</text>
</comment>
<protein>
    <submittedName>
        <fullName evidence="2">Uncharacterized protein</fullName>
    </submittedName>
</protein>
<dbReference type="InterPro" id="IPR009148">
    <property type="entry name" value="PcsB-like"/>
</dbReference>